<sequence length="150" mass="15362">MPSCMMICRASDTLQAAAVLLGAASGQIEGITVEVARQGADSSRLRLRLRLSVSAQAGGRDKEVPRCVRVQNLQLAGPGPCAQVQVHLPPRRVSALGTGGAARTGAEAAVGGGARSWGASQRVQRSANQRRPPPARAQQPAAACAPKPGP</sequence>
<dbReference type="RefSeq" id="XP_033678242.1">
    <property type="nucleotide sequence ID" value="XM_033827171.1"/>
</dbReference>
<dbReference type="AlphaFoldDB" id="A0A6A6HZQ6"/>
<dbReference type="EMBL" id="ML987205">
    <property type="protein sequence ID" value="KAF2243238.1"/>
    <property type="molecule type" value="Genomic_DNA"/>
</dbReference>
<organism evidence="2 3">
    <name type="scientific">Trematosphaeria pertusa</name>
    <dbReference type="NCBI Taxonomy" id="390896"/>
    <lineage>
        <taxon>Eukaryota</taxon>
        <taxon>Fungi</taxon>
        <taxon>Dikarya</taxon>
        <taxon>Ascomycota</taxon>
        <taxon>Pezizomycotina</taxon>
        <taxon>Dothideomycetes</taxon>
        <taxon>Pleosporomycetidae</taxon>
        <taxon>Pleosporales</taxon>
        <taxon>Massarineae</taxon>
        <taxon>Trematosphaeriaceae</taxon>
        <taxon>Trematosphaeria</taxon>
    </lineage>
</organism>
<name>A0A6A6HZQ6_9PLEO</name>
<gene>
    <name evidence="2" type="ORF">BU26DRAFT_509785</name>
</gene>
<evidence type="ECO:0000313" key="3">
    <source>
        <dbReference type="Proteomes" id="UP000800094"/>
    </source>
</evidence>
<evidence type="ECO:0000256" key="1">
    <source>
        <dbReference type="SAM" id="MobiDB-lite"/>
    </source>
</evidence>
<dbReference type="Proteomes" id="UP000800094">
    <property type="component" value="Unassembled WGS sequence"/>
</dbReference>
<feature type="compositionally biased region" description="Low complexity" evidence="1">
    <location>
        <begin position="124"/>
        <end position="150"/>
    </location>
</feature>
<accession>A0A6A6HZQ6</accession>
<protein>
    <submittedName>
        <fullName evidence="2">Uncharacterized protein</fullName>
    </submittedName>
</protein>
<reference evidence="2" key="1">
    <citation type="journal article" date="2020" name="Stud. Mycol.">
        <title>101 Dothideomycetes genomes: a test case for predicting lifestyles and emergence of pathogens.</title>
        <authorList>
            <person name="Haridas S."/>
            <person name="Albert R."/>
            <person name="Binder M."/>
            <person name="Bloem J."/>
            <person name="Labutti K."/>
            <person name="Salamov A."/>
            <person name="Andreopoulos B."/>
            <person name="Baker S."/>
            <person name="Barry K."/>
            <person name="Bills G."/>
            <person name="Bluhm B."/>
            <person name="Cannon C."/>
            <person name="Castanera R."/>
            <person name="Culley D."/>
            <person name="Daum C."/>
            <person name="Ezra D."/>
            <person name="Gonzalez J."/>
            <person name="Henrissat B."/>
            <person name="Kuo A."/>
            <person name="Liang C."/>
            <person name="Lipzen A."/>
            <person name="Lutzoni F."/>
            <person name="Magnuson J."/>
            <person name="Mondo S."/>
            <person name="Nolan M."/>
            <person name="Ohm R."/>
            <person name="Pangilinan J."/>
            <person name="Park H.-J."/>
            <person name="Ramirez L."/>
            <person name="Alfaro M."/>
            <person name="Sun H."/>
            <person name="Tritt A."/>
            <person name="Yoshinaga Y."/>
            <person name="Zwiers L.-H."/>
            <person name="Turgeon B."/>
            <person name="Goodwin S."/>
            <person name="Spatafora J."/>
            <person name="Crous P."/>
            <person name="Grigoriev I."/>
        </authorList>
    </citation>
    <scope>NUCLEOTIDE SEQUENCE</scope>
    <source>
        <strain evidence="2">CBS 122368</strain>
    </source>
</reference>
<feature type="region of interest" description="Disordered" evidence="1">
    <location>
        <begin position="95"/>
        <end position="150"/>
    </location>
</feature>
<keyword evidence="3" id="KW-1185">Reference proteome</keyword>
<evidence type="ECO:0000313" key="2">
    <source>
        <dbReference type="EMBL" id="KAF2243238.1"/>
    </source>
</evidence>
<proteinExistence type="predicted"/>
<dbReference type="GeneID" id="54580501"/>